<dbReference type="Gramene" id="TraesLDM6D03G03797410.1">
    <property type="protein sequence ID" value="TraesLDM6D03G03797410.1.CDS1"/>
    <property type="gene ID" value="TraesLDM6D03G03797410"/>
</dbReference>
<dbReference type="Gene3D" id="3.30.730.10">
    <property type="entry name" value="AP2/ERF domain"/>
    <property type="match status" value="1"/>
</dbReference>
<feature type="compositionally biased region" description="Low complexity" evidence="7">
    <location>
        <begin position="40"/>
        <end position="49"/>
    </location>
</feature>
<organism evidence="9">
    <name type="scientific">Triticum aestivum</name>
    <name type="common">Wheat</name>
    <dbReference type="NCBI Taxonomy" id="4565"/>
    <lineage>
        <taxon>Eukaryota</taxon>
        <taxon>Viridiplantae</taxon>
        <taxon>Streptophyta</taxon>
        <taxon>Embryophyta</taxon>
        <taxon>Tracheophyta</taxon>
        <taxon>Spermatophyta</taxon>
        <taxon>Magnoliopsida</taxon>
        <taxon>Liliopsida</taxon>
        <taxon>Poales</taxon>
        <taxon>Poaceae</taxon>
        <taxon>BOP clade</taxon>
        <taxon>Pooideae</taxon>
        <taxon>Triticodae</taxon>
        <taxon>Triticeae</taxon>
        <taxon>Triticinae</taxon>
        <taxon>Triticum</taxon>
    </lineage>
</organism>
<dbReference type="PROSITE" id="PS51032">
    <property type="entry name" value="AP2_ERF"/>
    <property type="match status" value="1"/>
</dbReference>
<dbReference type="Gramene" id="TraesCS6D02G377000.1">
    <property type="protein sequence ID" value="TraesCS6D02G377000.1.cds1"/>
    <property type="gene ID" value="TraesCS6D02G377000"/>
</dbReference>
<evidence type="ECO:0000256" key="4">
    <source>
        <dbReference type="ARBA" id="ARBA00023163"/>
    </source>
</evidence>
<reference evidence="9" key="2">
    <citation type="submission" date="2018-10" db="UniProtKB">
        <authorList>
            <consortium name="EnsemblPlants"/>
        </authorList>
    </citation>
    <scope>IDENTIFICATION</scope>
</reference>
<keyword evidence="2" id="KW-0805">Transcription regulation</keyword>
<dbReference type="Proteomes" id="UP000019116">
    <property type="component" value="Chromosome 6D"/>
</dbReference>
<dbReference type="CDD" id="cd00018">
    <property type="entry name" value="AP2"/>
    <property type="match status" value="1"/>
</dbReference>
<dbReference type="SMR" id="A0A3B6QN71"/>
<dbReference type="OrthoDB" id="773121at2759"/>
<feature type="compositionally biased region" description="Polar residues" evidence="7">
    <location>
        <begin position="18"/>
        <end position="28"/>
    </location>
</feature>
<accession>A0A3B6QN71</accession>
<feature type="region of interest" description="Disordered" evidence="7">
    <location>
        <begin position="1"/>
        <end position="49"/>
    </location>
</feature>
<keyword evidence="3" id="KW-0238">DNA-binding</keyword>
<proteinExistence type="inferred from homology"/>
<dbReference type="OMA" id="MELQFHP"/>
<evidence type="ECO:0000256" key="2">
    <source>
        <dbReference type="ARBA" id="ARBA00023015"/>
    </source>
</evidence>
<dbReference type="GO" id="GO:0005634">
    <property type="term" value="C:nucleus"/>
    <property type="evidence" value="ECO:0000318"/>
    <property type="project" value="GO_Central"/>
</dbReference>
<comment type="similarity">
    <text evidence="6">Belongs to the AP2/ERF transcription factor family. ERF subfamily.</text>
</comment>
<dbReference type="Gramene" id="TraesWEE_scaffold_015964_01G000100.1">
    <property type="protein sequence ID" value="TraesWEE_scaffold_015964_01G000100.1"/>
    <property type="gene ID" value="TraesWEE_scaffold_015964_01G000100"/>
</dbReference>
<protein>
    <recommendedName>
        <fullName evidence="8">AP2/ERF domain-containing protein</fullName>
    </recommendedName>
</protein>
<evidence type="ECO:0000256" key="5">
    <source>
        <dbReference type="ARBA" id="ARBA00023242"/>
    </source>
</evidence>
<dbReference type="InterPro" id="IPR016177">
    <property type="entry name" value="DNA-bd_dom_sf"/>
</dbReference>
<dbReference type="PANTHER" id="PTHR31194:SF1">
    <property type="entry name" value="ETHYLENE-RESPONSIVE TRANSCRIPTION FACTOR ERN2"/>
    <property type="match status" value="1"/>
</dbReference>
<reference evidence="9" key="1">
    <citation type="submission" date="2018-08" db="EMBL/GenBank/DDBJ databases">
        <authorList>
            <person name="Rossello M."/>
        </authorList>
    </citation>
    <scope>NUCLEOTIDE SEQUENCE [LARGE SCALE GENOMIC DNA]</scope>
    <source>
        <strain evidence="9">cv. Chinese Spring</strain>
    </source>
</reference>
<evidence type="ECO:0000313" key="9">
    <source>
        <dbReference type="EnsemblPlants" id="TraesCS6D02G377000.1.cds1"/>
    </source>
</evidence>
<dbReference type="EnsemblPlants" id="TraesCS6D02G377000.1">
    <property type="protein sequence ID" value="TraesCS6D02G377000.1.cds1"/>
    <property type="gene ID" value="TraesCS6D02G377000"/>
</dbReference>
<dbReference type="InterPro" id="IPR050913">
    <property type="entry name" value="AP2/ERF_ERF"/>
</dbReference>
<dbReference type="GO" id="GO:0000976">
    <property type="term" value="F:transcription cis-regulatory region binding"/>
    <property type="evidence" value="ECO:0000318"/>
    <property type="project" value="GO_Central"/>
</dbReference>
<dbReference type="GO" id="GO:0003700">
    <property type="term" value="F:DNA-binding transcription factor activity"/>
    <property type="evidence" value="ECO:0000318"/>
    <property type="project" value="GO_Central"/>
</dbReference>
<evidence type="ECO:0000256" key="6">
    <source>
        <dbReference type="ARBA" id="ARBA00024343"/>
    </source>
</evidence>
<dbReference type="STRING" id="4565.A0A3B6QN71"/>
<comment type="subcellular location">
    <subcellularLocation>
        <location evidence="1">Nucleus</location>
    </subcellularLocation>
</comment>
<dbReference type="SMART" id="SM00380">
    <property type="entry name" value="AP2"/>
    <property type="match status" value="1"/>
</dbReference>
<evidence type="ECO:0000313" key="10">
    <source>
        <dbReference type="Proteomes" id="UP000019116"/>
    </source>
</evidence>
<keyword evidence="4" id="KW-0804">Transcription</keyword>
<evidence type="ECO:0000256" key="1">
    <source>
        <dbReference type="ARBA" id="ARBA00004123"/>
    </source>
</evidence>
<keyword evidence="5" id="KW-0539">Nucleus</keyword>
<evidence type="ECO:0000256" key="3">
    <source>
        <dbReference type="ARBA" id="ARBA00023125"/>
    </source>
</evidence>
<dbReference type="Pfam" id="PF00847">
    <property type="entry name" value="AP2"/>
    <property type="match status" value="1"/>
</dbReference>
<feature type="domain" description="AP2/ERF" evidence="8">
    <location>
        <begin position="74"/>
        <end position="131"/>
    </location>
</feature>
<dbReference type="InterPro" id="IPR001471">
    <property type="entry name" value="AP2/ERF_dom"/>
</dbReference>
<sequence length="330" mass="34885">MRAMTSPPRPRPTTSPPLNSCTTSSPKSSDQRENSSMELQFQQQQQQQQQCQYEAAVGKAAAAAAKGRGSSKCKFVGVRQRPSGRWVAEIKDTTHKIRVWLGTFETAEEAARAYDEAACLLRGSNTRTNFATAAPAAASSPPDSPLASRIRTLLTHKKLKKSASPPPRAPSQQPAVTIGLATAASNASAGNSTGSTSSTISFAMSAGGAAAHHTPTPGLSNHMTYHQWINHGGEQLHQHLEHQPWPATLSPAAPTLAARRNVAECRVIADAARPEKQEDTASPGAAMSGVVQQEQDDGFDIGSDPCDSLWDLPPICQLSCLAGLSSCTRG</sequence>
<dbReference type="InterPro" id="IPR036955">
    <property type="entry name" value="AP2/ERF_dom_sf"/>
</dbReference>
<dbReference type="PANTHER" id="PTHR31194">
    <property type="entry name" value="SHN SHINE , DNA BINDING / TRANSCRIPTION FACTOR"/>
    <property type="match status" value="1"/>
</dbReference>
<evidence type="ECO:0000256" key="7">
    <source>
        <dbReference type="SAM" id="MobiDB-lite"/>
    </source>
</evidence>
<name>A0A3B6QN71_WHEAT</name>
<keyword evidence="10" id="KW-1185">Reference proteome</keyword>
<dbReference type="Gramene" id="TraesCS6D03G0869200.1">
    <property type="protein sequence ID" value="TraesCS6D03G0869200.1.CDS1"/>
    <property type="gene ID" value="TraesCS6D03G0869200"/>
</dbReference>
<dbReference type="PRINTS" id="PR00367">
    <property type="entry name" value="ETHRSPELEMNT"/>
</dbReference>
<dbReference type="AlphaFoldDB" id="A0A3B6QN71"/>
<dbReference type="FunFam" id="3.30.730.10:FF:000005">
    <property type="entry name" value="ethylene-responsive transcription factor RAP2-11"/>
    <property type="match status" value="1"/>
</dbReference>
<evidence type="ECO:0000259" key="8">
    <source>
        <dbReference type="PROSITE" id="PS51032"/>
    </source>
</evidence>
<dbReference type="SUPFAM" id="SSF54171">
    <property type="entry name" value="DNA-binding domain"/>
    <property type="match status" value="1"/>
</dbReference>